<dbReference type="OrthoDB" id="7062759at2"/>
<dbReference type="AlphaFoldDB" id="A0A1J0VE97"/>
<sequence>MKNETPVVRIFFAKMKPSFFQLSEEEQRQFMVRDRVNLDDLGMTAISMIDCTESDSEWDYIGVERWPSMKALEERECFERDELQIARYVEYKAERGVEQSFEDYGRPQST</sequence>
<proteinExistence type="predicted"/>
<dbReference type="KEGG" id="hsi:BOX17_04995"/>
<dbReference type="EMBL" id="CP018139">
    <property type="protein sequence ID" value="APE30368.1"/>
    <property type="molecule type" value="Genomic_DNA"/>
</dbReference>
<reference evidence="2" key="1">
    <citation type="submission" date="2016-11" db="EMBL/GenBank/DDBJ databases">
        <title>Halolamina sediminis sp. nov., an extremely halophilic archaeon isolated from solar salt.</title>
        <authorList>
            <person name="Koh H.-W."/>
            <person name="Rani S."/>
            <person name="Park S.-J."/>
        </authorList>
    </citation>
    <scope>NUCLEOTIDE SEQUENCE [LARGE SCALE GENOMIC DNA]</scope>
    <source>
        <strain evidence="2">Hb3</strain>
    </source>
</reference>
<evidence type="ECO:0000313" key="1">
    <source>
        <dbReference type="EMBL" id="APE30368.1"/>
    </source>
</evidence>
<evidence type="ECO:0008006" key="3">
    <source>
        <dbReference type="Google" id="ProtNLM"/>
    </source>
</evidence>
<name>A0A1J0VE97_9GAMM</name>
<keyword evidence="2" id="KW-1185">Reference proteome</keyword>
<gene>
    <name evidence="1" type="ORF">BOX17_04995</name>
</gene>
<evidence type="ECO:0000313" key="2">
    <source>
        <dbReference type="Proteomes" id="UP000181985"/>
    </source>
</evidence>
<protein>
    <recommendedName>
        <fullName evidence="3">ABM domain-containing protein</fullName>
    </recommendedName>
</protein>
<dbReference type="Proteomes" id="UP000181985">
    <property type="component" value="Chromosome"/>
</dbReference>
<dbReference type="RefSeq" id="WP_071942357.1">
    <property type="nucleotide sequence ID" value="NZ_CP018139.1"/>
</dbReference>
<accession>A0A1J0VE97</accession>
<organism evidence="1 2">
    <name type="scientific">Halomonas aestuarii</name>
    <dbReference type="NCBI Taxonomy" id="1897729"/>
    <lineage>
        <taxon>Bacteria</taxon>
        <taxon>Pseudomonadati</taxon>
        <taxon>Pseudomonadota</taxon>
        <taxon>Gammaproteobacteria</taxon>
        <taxon>Oceanospirillales</taxon>
        <taxon>Halomonadaceae</taxon>
        <taxon>Halomonas</taxon>
    </lineage>
</organism>